<dbReference type="EMBL" id="CM051396">
    <property type="protein sequence ID" value="KAJ4721885.1"/>
    <property type="molecule type" value="Genomic_DNA"/>
</dbReference>
<organism evidence="1 2">
    <name type="scientific">Melia azedarach</name>
    <name type="common">Chinaberry tree</name>
    <dbReference type="NCBI Taxonomy" id="155640"/>
    <lineage>
        <taxon>Eukaryota</taxon>
        <taxon>Viridiplantae</taxon>
        <taxon>Streptophyta</taxon>
        <taxon>Embryophyta</taxon>
        <taxon>Tracheophyta</taxon>
        <taxon>Spermatophyta</taxon>
        <taxon>Magnoliopsida</taxon>
        <taxon>eudicotyledons</taxon>
        <taxon>Gunneridae</taxon>
        <taxon>Pentapetalae</taxon>
        <taxon>rosids</taxon>
        <taxon>malvids</taxon>
        <taxon>Sapindales</taxon>
        <taxon>Meliaceae</taxon>
        <taxon>Melia</taxon>
    </lineage>
</organism>
<accession>A0ACC1YDI9</accession>
<evidence type="ECO:0000313" key="2">
    <source>
        <dbReference type="Proteomes" id="UP001164539"/>
    </source>
</evidence>
<protein>
    <submittedName>
        <fullName evidence="1">Protection of telomeres protein</fullName>
    </submittedName>
</protein>
<sequence length="463" mass="53344">MNNHGGNIIPIKELDKYVKRKVNLLGVVLEFSFPRKSQGTDYVSVLRIVDESQQSSELLVNIFTETIDQLPHVRSHGDFILLNKVMIKKFDDEVSAVFYKNSSSFALFDGKPSRDLIPYQSSQNFSLTEYEKDYICRLRHWCVGTKFSPGSDDYLLSLKDISEKRYFDLVCKILYVSYDVNKDVWMLFVWDGTDAPPLSLYGKLDDEEQNPLPLHIESSPLDRETLCKFHPIGTVLRVTADQVHENFGRRFTATGTWVRIRNMTCQVSSGLWHGFLQASSRVRLLSDTDNIVRDFKRRYKKRITGKHGRIPIWSNLSSQFLTVIDGKDAAFVTLMDILTYSKVNVRFCCIVRVVAIHPFQLKDFGSPYGLSENKMRLTLEDPTARIHAILCGEERVKFFEGTPPDILTTKINMLLGMPEHWNAKDDSNLTRNPPWIKCCIHLKKSDDGKNRLYYISCTRLASR</sequence>
<gene>
    <name evidence="1" type="ORF">OWV82_005481</name>
</gene>
<name>A0ACC1YDI9_MELAZ</name>
<reference evidence="1 2" key="1">
    <citation type="journal article" date="2023" name="Science">
        <title>Complex scaffold remodeling in plant triterpene biosynthesis.</title>
        <authorList>
            <person name="De La Pena R."/>
            <person name="Hodgson H."/>
            <person name="Liu J.C."/>
            <person name="Stephenson M.J."/>
            <person name="Martin A.C."/>
            <person name="Owen C."/>
            <person name="Harkess A."/>
            <person name="Leebens-Mack J."/>
            <person name="Jimenez L.E."/>
            <person name="Osbourn A."/>
            <person name="Sattely E.S."/>
        </authorList>
    </citation>
    <scope>NUCLEOTIDE SEQUENCE [LARGE SCALE GENOMIC DNA]</scope>
    <source>
        <strain evidence="2">cv. JPN11</strain>
        <tissue evidence="1">Leaf</tissue>
    </source>
</reference>
<comment type="caution">
    <text evidence="1">The sequence shown here is derived from an EMBL/GenBank/DDBJ whole genome shotgun (WGS) entry which is preliminary data.</text>
</comment>
<proteinExistence type="predicted"/>
<evidence type="ECO:0000313" key="1">
    <source>
        <dbReference type="EMBL" id="KAJ4721885.1"/>
    </source>
</evidence>
<keyword evidence="2" id="KW-1185">Reference proteome</keyword>
<dbReference type="Proteomes" id="UP001164539">
    <property type="component" value="Chromosome 3"/>
</dbReference>